<keyword evidence="1" id="KW-0732">Signal</keyword>
<dbReference type="Gene3D" id="2.60.40.10">
    <property type="entry name" value="Immunoglobulins"/>
    <property type="match status" value="3"/>
</dbReference>
<keyword evidence="4" id="KW-1185">Reference proteome</keyword>
<dbReference type="PROSITE" id="PS50093">
    <property type="entry name" value="PKD"/>
    <property type="match status" value="2"/>
</dbReference>
<evidence type="ECO:0000313" key="3">
    <source>
        <dbReference type="EMBL" id="PKR81322.1"/>
    </source>
</evidence>
<reference evidence="3 4" key="1">
    <citation type="submission" date="2017-12" db="EMBL/GenBank/DDBJ databases">
        <title>The draft genome sequence of Brumimicrobium saltpan LHR20.</title>
        <authorList>
            <person name="Do Z.-J."/>
            <person name="Luo H.-R."/>
        </authorList>
    </citation>
    <scope>NUCLEOTIDE SEQUENCE [LARGE SCALE GENOMIC DNA]</scope>
    <source>
        <strain evidence="3 4">LHR20</strain>
    </source>
</reference>
<feature type="domain" description="PKD" evidence="2">
    <location>
        <begin position="1061"/>
        <end position="1140"/>
    </location>
</feature>
<accession>A0A2I0R422</accession>
<dbReference type="RefSeq" id="WP_101333803.1">
    <property type="nucleotide sequence ID" value="NZ_PJNI01000003.1"/>
</dbReference>
<dbReference type="Pfam" id="PF13585">
    <property type="entry name" value="CHU_C"/>
    <property type="match status" value="1"/>
</dbReference>
<proteinExistence type="predicted"/>
<sequence length="1230" mass="130962">MKAKKILILLFAVMAFAKVSEAQVDSVFWFAAPWVTPSHSDNVPVKFRISTFNQTTSVRLYQPAGGVDITVSIPPNSLESIDLSTIINTLEAKPADTPLDYGIKIEADTLVTVVYEVLTSGNNPETYSLKGGNGLGTEFVTPFQTRYPNWNMSSGSTQPKQMFNIVATENNTTINITPRTDVVGHPAGVTYSITLNAGQVYTVENIYQNVNVPGRSLAGSIITSNKPISVTISEDSVTGVPRTCRDLMGDQIVPVEVVGNEYIVNKGSMHADVEEGIYVVATENFTEVNITDLGGTTTQYLNRGDTWNYTITDPLTFVSSNKNVYVLQASGFGCELGSAILPPINCAGSGQVSFTRSNNEGFFLNLLCPTSAVNDFLLNGTNTLVPGSLFDVVPGTGGAWSGCQIDLSSLTDIPVNSVNLIENTSDFFALGVINGGQSSGTYYHYMSSFLRRTIIDAGKDTTLCNGEPSITLDGTIKGATNTGIWSTLDGTGTFQNATGLNTTYAPTPSDYAQGEVSFLLRSTGSCNEVTDTMKVNFIQSPVVTVDADLEYCKNNIPSIVISGNVLFATTGTWSNDGNGGVFGNPNDLTTTYTPSNTEINADSVALVMTSAGSFFACDNDKDTMVVRFTPAPAVDAGTDISICSYETEIDLTGVVSGATTTGEWSSTGNGSFSPSQNDLITSYLIDPADISNGNFEIILTSNDNQNCLPEYDTLLVAITPEPSIDITVDDSLCATNTLINLSGNITGGFGPEWSTTGFGSIANDNALNTSYTVSPVDTTAGYVDFFLTTNGVCSGQYDSLRVHFVKSAVVNAGPNQQMCENAAVQLSGTINSASPTGAWSSLGTGSFTPGNAFLSTVYVPSAGDVGNGSVQLILESTNNYGCPIAKDTLTVTFKDIPTADFSVNSICQGENAIFNDNSTTGMGSITNWNWDFGNGGSSSVDDPIHTYMQGGDYNVTLVVTGSNDCTDTITETLKVNYAPIPNFTNSIACEENEIFFTDLSSIPEGSISTWNYDFYGFGTSSDRNPSFSFPIAGNYPVSLTTVSDAGCSADTTLVVTVIQSPTADFSMNPNPALVGETVNFNDLSEGTNLSGWFYDFDDGEAANEQNSSHAYTSGGSYNVYFEVTDGNNCKDTITKLITVELLPVLPSGFTPNGDGENDVFIIRGGPFKSIDFNIYNNWGELIFNSKDQSEGWDGTYNGEQAPLGVYTWTFVVEMGNGQVIKKSGDVTLIR</sequence>
<dbReference type="InterPro" id="IPR000601">
    <property type="entry name" value="PKD_dom"/>
</dbReference>
<feature type="chain" id="PRO_5014165304" description="PKD domain-containing protein" evidence="1">
    <location>
        <begin position="23"/>
        <end position="1230"/>
    </location>
</feature>
<dbReference type="InterPro" id="IPR013783">
    <property type="entry name" value="Ig-like_fold"/>
</dbReference>
<dbReference type="CDD" id="cd00146">
    <property type="entry name" value="PKD"/>
    <property type="match status" value="2"/>
</dbReference>
<feature type="domain" description="PKD" evidence="2">
    <location>
        <begin position="923"/>
        <end position="975"/>
    </location>
</feature>
<dbReference type="SMART" id="SM00089">
    <property type="entry name" value="PKD"/>
    <property type="match status" value="3"/>
</dbReference>
<dbReference type="InterPro" id="IPR026341">
    <property type="entry name" value="T9SS_type_B"/>
</dbReference>
<feature type="signal peptide" evidence="1">
    <location>
        <begin position="1"/>
        <end position="22"/>
    </location>
</feature>
<evidence type="ECO:0000313" key="4">
    <source>
        <dbReference type="Proteomes" id="UP000236654"/>
    </source>
</evidence>
<evidence type="ECO:0000259" key="2">
    <source>
        <dbReference type="PROSITE" id="PS50093"/>
    </source>
</evidence>
<dbReference type="AlphaFoldDB" id="A0A2I0R422"/>
<dbReference type="Pfam" id="PF18911">
    <property type="entry name" value="PKD_4"/>
    <property type="match status" value="3"/>
</dbReference>
<evidence type="ECO:0000256" key="1">
    <source>
        <dbReference type="SAM" id="SignalP"/>
    </source>
</evidence>
<dbReference type="Proteomes" id="UP000236654">
    <property type="component" value="Unassembled WGS sequence"/>
</dbReference>
<dbReference type="InterPro" id="IPR022409">
    <property type="entry name" value="PKD/Chitinase_dom"/>
</dbReference>
<dbReference type="EMBL" id="PJNI01000003">
    <property type="protein sequence ID" value="PKR81322.1"/>
    <property type="molecule type" value="Genomic_DNA"/>
</dbReference>
<gene>
    <name evidence="3" type="ORF">CW751_04500</name>
</gene>
<name>A0A2I0R422_9FLAO</name>
<organism evidence="3 4">
    <name type="scientific">Brumimicrobium salinarum</name>
    <dbReference type="NCBI Taxonomy" id="2058658"/>
    <lineage>
        <taxon>Bacteria</taxon>
        <taxon>Pseudomonadati</taxon>
        <taxon>Bacteroidota</taxon>
        <taxon>Flavobacteriia</taxon>
        <taxon>Flavobacteriales</taxon>
        <taxon>Crocinitomicaceae</taxon>
        <taxon>Brumimicrobium</taxon>
    </lineage>
</organism>
<dbReference type="InterPro" id="IPR035986">
    <property type="entry name" value="PKD_dom_sf"/>
</dbReference>
<protein>
    <recommendedName>
        <fullName evidence="2">PKD domain-containing protein</fullName>
    </recommendedName>
</protein>
<dbReference type="Pfam" id="PF17517">
    <property type="entry name" value="IgGFc_binding"/>
    <property type="match status" value="1"/>
</dbReference>
<dbReference type="SUPFAM" id="SSF49299">
    <property type="entry name" value="PKD domain"/>
    <property type="match status" value="3"/>
</dbReference>
<comment type="caution">
    <text evidence="3">The sequence shown here is derived from an EMBL/GenBank/DDBJ whole genome shotgun (WGS) entry which is preliminary data.</text>
</comment>
<dbReference type="NCBIfam" id="TIGR04131">
    <property type="entry name" value="Bac_Flav_CTERM"/>
    <property type="match status" value="1"/>
</dbReference>
<dbReference type="InterPro" id="IPR035234">
    <property type="entry name" value="IgGFc-bd_N"/>
</dbReference>
<dbReference type="OrthoDB" id="1236981at2"/>